<evidence type="ECO:0000313" key="1">
    <source>
        <dbReference type="EMBL" id="KAG5927744.1"/>
    </source>
</evidence>
<name>A0A8K0NJX2_9HYPO</name>
<protein>
    <submittedName>
        <fullName evidence="1">Uncharacterized protein</fullName>
    </submittedName>
</protein>
<dbReference type="Proteomes" id="UP000811619">
    <property type="component" value="Unassembled WGS sequence"/>
</dbReference>
<gene>
    <name evidence="1" type="ORF">E4U42_001831</name>
</gene>
<evidence type="ECO:0000313" key="2">
    <source>
        <dbReference type="Proteomes" id="UP000811619"/>
    </source>
</evidence>
<organism evidence="1 2">
    <name type="scientific">Claviceps africana</name>
    <dbReference type="NCBI Taxonomy" id="83212"/>
    <lineage>
        <taxon>Eukaryota</taxon>
        <taxon>Fungi</taxon>
        <taxon>Dikarya</taxon>
        <taxon>Ascomycota</taxon>
        <taxon>Pezizomycotina</taxon>
        <taxon>Sordariomycetes</taxon>
        <taxon>Hypocreomycetidae</taxon>
        <taxon>Hypocreales</taxon>
        <taxon>Clavicipitaceae</taxon>
        <taxon>Claviceps</taxon>
    </lineage>
</organism>
<dbReference type="EMBL" id="SRPY01000159">
    <property type="protein sequence ID" value="KAG5927744.1"/>
    <property type="molecule type" value="Genomic_DNA"/>
</dbReference>
<keyword evidence="2" id="KW-1185">Reference proteome</keyword>
<comment type="caution">
    <text evidence="1">The sequence shown here is derived from an EMBL/GenBank/DDBJ whole genome shotgun (WGS) entry which is preliminary data.</text>
</comment>
<accession>A0A8K0NJX2</accession>
<sequence length="65" mass="7068">MRAHHPPITGDLNDYDSYEIHAALGIIMLSDSLDSLVDMANFIRLESAGPVRPYGLPKADTAGAW</sequence>
<dbReference type="AlphaFoldDB" id="A0A8K0NJX2"/>
<proteinExistence type="predicted"/>
<reference evidence="1" key="1">
    <citation type="journal article" date="2020" name="bioRxiv">
        <title>Whole genome comparisons of ergot fungi reveals the divergence and evolution of species within the genus Claviceps are the result of varying mechanisms driving genome evolution and host range expansion.</title>
        <authorList>
            <person name="Wyka S.A."/>
            <person name="Mondo S.J."/>
            <person name="Liu M."/>
            <person name="Dettman J."/>
            <person name="Nalam V."/>
            <person name="Broders K.D."/>
        </authorList>
    </citation>
    <scope>NUCLEOTIDE SEQUENCE</scope>
    <source>
        <strain evidence="1">CCC 489</strain>
    </source>
</reference>